<keyword evidence="3" id="KW-1185">Reference proteome</keyword>
<gene>
    <name evidence="2" type="ORF">JGUZn3_22640</name>
</gene>
<feature type="domain" description="HNH nuclease" evidence="1">
    <location>
        <begin position="143"/>
        <end position="195"/>
    </location>
</feature>
<dbReference type="KEGG" id="ebla:JGUZn3_22640"/>
<protein>
    <recommendedName>
        <fullName evidence="1">HNH nuclease domain-containing protein</fullName>
    </recommendedName>
</protein>
<sequence length="244" mass="28488">MPLKLQMILDALNKLKRPARVSEIYDEIKITFPEESLGKTPIRTIEARLQEFCPESKAFLERNKYLFRRTKPIEGKDDTFWELLEWNLSASEQNQLKNDLFVDLQNINDNQTIKDTERKAQIQARIGQGEFRNQLLEHWNNACAVTEIKIPQLLRASHIKPWKDSNNEERLDPNNGLLLIANLDAAFDKYLMSFEDDGTMIFSQTLGKDPYLTLGLSQGKVTKPNFTQQQKNYLVLHRNIFYRA</sequence>
<dbReference type="Proteomes" id="UP000516349">
    <property type="component" value="Chromosome"/>
</dbReference>
<proteinExistence type="predicted"/>
<dbReference type="InterPro" id="IPR003615">
    <property type="entry name" value="HNH_nuc"/>
</dbReference>
<dbReference type="EMBL" id="CP060244">
    <property type="protein sequence ID" value="QNT79465.1"/>
    <property type="molecule type" value="Genomic_DNA"/>
</dbReference>
<evidence type="ECO:0000313" key="2">
    <source>
        <dbReference type="EMBL" id="QNT79465.1"/>
    </source>
</evidence>
<dbReference type="Pfam" id="PF13391">
    <property type="entry name" value="HNH_2"/>
    <property type="match status" value="1"/>
</dbReference>
<dbReference type="AlphaFoldDB" id="A0A7H1NUK5"/>
<reference evidence="2 3" key="1">
    <citation type="submission" date="2020-08" db="EMBL/GenBank/DDBJ databases">
        <title>Complete genome sequence of Entomobacter blattae G55GP.</title>
        <authorList>
            <person name="Poehlein A."/>
            <person name="Guzman J."/>
            <person name="Daniel R."/>
            <person name="Vilcinskas A."/>
        </authorList>
    </citation>
    <scope>NUCLEOTIDE SEQUENCE [LARGE SCALE GENOMIC DNA]</scope>
    <source>
        <strain evidence="2 3">G55GP</strain>
    </source>
</reference>
<name>A0A7H1NUK5_9PROT</name>
<evidence type="ECO:0000259" key="1">
    <source>
        <dbReference type="Pfam" id="PF13391"/>
    </source>
</evidence>
<accession>A0A7H1NUK5</accession>
<dbReference type="RefSeq" id="WP_238996820.1">
    <property type="nucleotide sequence ID" value="NZ_CP060244.1"/>
</dbReference>
<organism evidence="2 3">
    <name type="scientific">Entomobacter blattae</name>
    <dbReference type="NCBI Taxonomy" id="2762277"/>
    <lineage>
        <taxon>Bacteria</taxon>
        <taxon>Pseudomonadati</taxon>
        <taxon>Pseudomonadota</taxon>
        <taxon>Alphaproteobacteria</taxon>
        <taxon>Acetobacterales</taxon>
        <taxon>Acetobacteraceae</taxon>
        <taxon>Entomobacter</taxon>
    </lineage>
</organism>
<evidence type="ECO:0000313" key="3">
    <source>
        <dbReference type="Proteomes" id="UP000516349"/>
    </source>
</evidence>